<protein>
    <submittedName>
        <fullName evidence="1">Uncharacterized protein</fullName>
    </submittedName>
</protein>
<reference evidence="1 2" key="1">
    <citation type="submission" date="2011-08" db="EMBL/GenBank/DDBJ databases">
        <title>The genome of the obligate endobacterium of an arbuscular mycorrhizal fungus reveals an interphylum network of nutritional interactions.</title>
        <authorList>
            <person name="Ghignone S."/>
            <person name="Salvioli A."/>
            <person name="Anca I."/>
            <person name="Lumini E."/>
            <person name="Ortu G."/>
            <person name="Petiti L."/>
            <person name="Cruveiller S."/>
            <person name="Bianciotto V."/>
            <person name="Piffanelli P."/>
            <person name="Lanfranco L."/>
            <person name="Bonfante P."/>
        </authorList>
    </citation>
    <scope>NUCLEOTIDE SEQUENCE [LARGE SCALE GENOMIC DNA]</scope>
    <source>
        <strain evidence="1 2">BEG34</strain>
    </source>
</reference>
<dbReference type="eggNOG" id="COG3497">
    <property type="taxonomic scope" value="Bacteria"/>
</dbReference>
<dbReference type="STRING" id="1070319.CAGGBEG34_730005"/>
<keyword evidence="2" id="KW-1185">Reference proteome</keyword>
<dbReference type="Proteomes" id="UP000054051">
    <property type="component" value="Unassembled WGS sequence"/>
</dbReference>
<evidence type="ECO:0000313" key="1">
    <source>
        <dbReference type="EMBL" id="CCD30293.1"/>
    </source>
</evidence>
<dbReference type="EMBL" id="CAFB01000095">
    <property type="protein sequence ID" value="CCD30293.1"/>
    <property type="molecule type" value="Genomic_DNA"/>
</dbReference>
<evidence type="ECO:0000313" key="2">
    <source>
        <dbReference type="Proteomes" id="UP000054051"/>
    </source>
</evidence>
<dbReference type="AlphaFoldDB" id="G2JBY7"/>
<organism evidence="1 2">
    <name type="scientific">Candidatus Glomeribacter gigasporarum BEG34</name>
    <dbReference type="NCBI Taxonomy" id="1070319"/>
    <lineage>
        <taxon>Bacteria</taxon>
        <taxon>Pseudomonadati</taxon>
        <taxon>Pseudomonadota</taxon>
        <taxon>Betaproteobacteria</taxon>
        <taxon>Burkholderiales</taxon>
        <taxon>Burkholderiaceae</taxon>
        <taxon>Candidatus Glomeribacter</taxon>
    </lineage>
</organism>
<proteinExistence type="predicted"/>
<sequence length="109" mass="11919">MTYSQAELQQLAQAGIDLITNPIPAGHSFGVRIGHNTSSNAVINGDHYPRLTHYIADTLARGMGLYIGQLHSPKTRNDAFGTVNAFLSNLWQQGMIGLNPESWTPILMI</sequence>
<gene>
    <name evidence="1" type="ORF">CAGGBEG34_730005</name>
</gene>
<name>G2JBY7_9BURK</name>
<comment type="caution">
    <text evidence="1">The sequence shown here is derived from an EMBL/GenBank/DDBJ whole genome shotgun (WGS) entry which is preliminary data.</text>
</comment>
<accession>G2JBY7</accession>